<name>A0A453PVQ1_AEGTS</name>
<dbReference type="AlphaFoldDB" id="A0A453PVQ1"/>
<reference evidence="2" key="2">
    <citation type="journal article" date="2017" name="Nat. Plants">
        <title>The Aegilops tauschii genome reveals multiple impacts of transposons.</title>
        <authorList>
            <person name="Zhao G."/>
            <person name="Zou C."/>
            <person name="Li K."/>
            <person name="Wang K."/>
            <person name="Li T."/>
            <person name="Gao L."/>
            <person name="Zhang X."/>
            <person name="Wang H."/>
            <person name="Yang Z."/>
            <person name="Liu X."/>
            <person name="Jiang W."/>
            <person name="Mao L."/>
            <person name="Kong X."/>
            <person name="Jiao Y."/>
            <person name="Jia J."/>
        </authorList>
    </citation>
    <scope>NUCLEOTIDE SEQUENCE [LARGE SCALE GENOMIC DNA]</scope>
    <source>
        <strain evidence="2">cv. AL8/78</strain>
    </source>
</reference>
<proteinExistence type="predicted"/>
<organism evidence="1 2">
    <name type="scientific">Aegilops tauschii subsp. strangulata</name>
    <name type="common">Goatgrass</name>
    <dbReference type="NCBI Taxonomy" id="200361"/>
    <lineage>
        <taxon>Eukaryota</taxon>
        <taxon>Viridiplantae</taxon>
        <taxon>Streptophyta</taxon>
        <taxon>Embryophyta</taxon>
        <taxon>Tracheophyta</taxon>
        <taxon>Spermatophyta</taxon>
        <taxon>Magnoliopsida</taxon>
        <taxon>Liliopsida</taxon>
        <taxon>Poales</taxon>
        <taxon>Poaceae</taxon>
        <taxon>BOP clade</taxon>
        <taxon>Pooideae</taxon>
        <taxon>Triticodae</taxon>
        <taxon>Triticeae</taxon>
        <taxon>Triticinae</taxon>
        <taxon>Aegilops</taxon>
    </lineage>
</organism>
<reference evidence="1" key="5">
    <citation type="journal article" date="2021" name="G3 (Bethesda)">
        <title>Aegilops tauschii genome assembly Aet v5.0 features greater sequence contiguity and improved annotation.</title>
        <authorList>
            <person name="Wang L."/>
            <person name="Zhu T."/>
            <person name="Rodriguez J.C."/>
            <person name="Deal K.R."/>
            <person name="Dubcovsky J."/>
            <person name="McGuire P.E."/>
            <person name="Lux T."/>
            <person name="Spannagl M."/>
            <person name="Mayer K.F.X."/>
            <person name="Baldrich P."/>
            <person name="Meyers B.C."/>
            <person name="Huo N."/>
            <person name="Gu Y.Q."/>
            <person name="Zhou H."/>
            <person name="Devos K.M."/>
            <person name="Bennetzen J.L."/>
            <person name="Unver T."/>
            <person name="Budak H."/>
            <person name="Gulick P.J."/>
            <person name="Galiba G."/>
            <person name="Kalapos B."/>
            <person name="Nelson D.R."/>
            <person name="Li P."/>
            <person name="You F.M."/>
            <person name="Luo M.C."/>
            <person name="Dvorak J."/>
        </authorList>
    </citation>
    <scope>NUCLEOTIDE SEQUENCE [LARGE SCALE GENOMIC DNA]</scope>
    <source>
        <strain evidence="1">cv. AL8/78</strain>
    </source>
</reference>
<dbReference type="Gramene" id="AET6Gv20874300.38">
    <property type="protein sequence ID" value="AET6Gv20874300.38"/>
    <property type="gene ID" value="AET6Gv20874300"/>
</dbReference>
<accession>A0A453PVQ1</accession>
<dbReference type="Proteomes" id="UP000015105">
    <property type="component" value="Chromosome 6D"/>
</dbReference>
<reference evidence="2" key="1">
    <citation type="journal article" date="2014" name="Science">
        <title>Ancient hybridizations among the ancestral genomes of bread wheat.</title>
        <authorList>
            <consortium name="International Wheat Genome Sequencing Consortium,"/>
            <person name="Marcussen T."/>
            <person name="Sandve S.R."/>
            <person name="Heier L."/>
            <person name="Spannagl M."/>
            <person name="Pfeifer M."/>
            <person name="Jakobsen K.S."/>
            <person name="Wulff B.B."/>
            <person name="Steuernagel B."/>
            <person name="Mayer K.F."/>
            <person name="Olsen O.A."/>
        </authorList>
    </citation>
    <scope>NUCLEOTIDE SEQUENCE [LARGE SCALE GENOMIC DNA]</scope>
    <source>
        <strain evidence="2">cv. AL8/78</strain>
    </source>
</reference>
<reference evidence="1" key="4">
    <citation type="submission" date="2019-03" db="UniProtKB">
        <authorList>
            <consortium name="EnsemblPlants"/>
        </authorList>
    </citation>
    <scope>IDENTIFICATION</scope>
</reference>
<protein>
    <submittedName>
        <fullName evidence="1">Uncharacterized protein</fullName>
    </submittedName>
</protein>
<evidence type="ECO:0000313" key="1">
    <source>
        <dbReference type="EnsemblPlants" id="AET6Gv20874300.38"/>
    </source>
</evidence>
<reference evidence="1" key="3">
    <citation type="journal article" date="2017" name="Nature">
        <title>Genome sequence of the progenitor of the wheat D genome Aegilops tauschii.</title>
        <authorList>
            <person name="Luo M.C."/>
            <person name="Gu Y.Q."/>
            <person name="Puiu D."/>
            <person name="Wang H."/>
            <person name="Twardziok S.O."/>
            <person name="Deal K.R."/>
            <person name="Huo N."/>
            <person name="Zhu T."/>
            <person name="Wang L."/>
            <person name="Wang Y."/>
            <person name="McGuire P.E."/>
            <person name="Liu S."/>
            <person name="Long H."/>
            <person name="Ramasamy R.K."/>
            <person name="Rodriguez J.C."/>
            <person name="Van S.L."/>
            <person name="Yuan L."/>
            <person name="Wang Z."/>
            <person name="Xia Z."/>
            <person name="Xiao L."/>
            <person name="Anderson O.D."/>
            <person name="Ouyang S."/>
            <person name="Liang Y."/>
            <person name="Zimin A.V."/>
            <person name="Pertea G."/>
            <person name="Qi P."/>
            <person name="Bennetzen J.L."/>
            <person name="Dai X."/>
            <person name="Dawson M.W."/>
            <person name="Muller H.G."/>
            <person name="Kugler K."/>
            <person name="Rivarola-Duarte L."/>
            <person name="Spannagl M."/>
            <person name="Mayer K.F.X."/>
            <person name="Lu F.H."/>
            <person name="Bevan M.W."/>
            <person name="Leroy P."/>
            <person name="Li P."/>
            <person name="You F.M."/>
            <person name="Sun Q."/>
            <person name="Liu Z."/>
            <person name="Lyons E."/>
            <person name="Wicker T."/>
            <person name="Salzberg S.L."/>
            <person name="Devos K.M."/>
            <person name="Dvorak J."/>
        </authorList>
    </citation>
    <scope>NUCLEOTIDE SEQUENCE [LARGE SCALE GENOMIC DNA]</scope>
    <source>
        <strain evidence="1">cv. AL8/78</strain>
    </source>
</reference>
<sequence length="48" mass="5199">MGEMNVCTDAAVLPTVLDVTVEAPDYTHLTLKGISTDRILDVRKLLAV</sequence>
<dbReference type="EnsemblPlants" id="AET6Gv20874300.38">
    <property type="protein sequence ID" value="AET6Gv20874300.38"/>
    <property type="gene ID" value="AET6Gv20874300"/>
</dbReference>
<evidence type="ECO:0000313" key="2">
    <source>
        <dbReference type="Proteomes" id="UP000015105"/>
    </source>
</evidence>
<keyword evidence="2" id="KW-1185">Reference proteome</keyword>